<evidence type="ECO:0000256" key="6">
    <source>
        <dbReference type="ARBA" id="ARBA00022692"/>
    </source>
</evidence>
<evidence type="ECO:0000259" key="17">
    <source>
        <dbReference type="Pfam" id="PF07715"/>
    </source>
</evidence>
<keyword evidence="3 13" id="KW-0813">Transport</keyword>
<proteinExistence type="inferred from homology"/>
<dbReference type="PANTHER" id="PTHR32552:SF68">
    <property type="entry name" value="FERRICHROME OUTER MEMBRANE TRANSPORTER_PHAGE RECEPTOR"/>
    <property type="match status" value="1"/>
</dbReference>
<evidence type="ECO:0000256" key="8">
    <source>
        <dbReference type="ARBA" id="ARBA00023004"/>
    </source>
</evidence>
<dbReference type="InterPro" id="IPR037066">
    <property type="entry name" value="Plug_dom_sf"/>
</dbReference>
<dbReference type="GO" id="GO:0015344">
    <property type="term" value="F:siderophore uptake transmembrane transporter activity"/>
    <property type="evidence" value="ECO:0007669"/>
    <property type="project" value="TreeGrafter"/>
</dbReference>
<dbReference type="PANTHER" id="PTHR32552">
    <property type="entry name" value="FERRICHROME IRON RECEPTOR-RELATED"/>
    <property type="match status" value="1"/>
</dbReference>
<feature type="compositionally biased region" description="Basic and acidic residues" evidence="15">
    <location>
        <begin position="244"/>
        <end position="259"/>
    </location>
</feature>
<keyword evidence="19" id="KW-0675">Receptor</keyword>
<comment type="caution">
    <text evidence="19">The sequence shown here is derived from an EMBL/GenBank/DDBJ whole genome shotgun (WGS) entry which is preliminary data.</text>
</comment>
<evidence type="ECO:0000259" key="18">
    <source>
        <dbReference type="Pfam" id="PF11741"/>
    </source>
</evidence>
<name>A0A951QL83_9CYAN</name>
<dbReference type="InterPro" id="IPR021731">
    <property type="entry name" value="AMIN_dom"/>
</dbReference>
<protein>
    <submittedName>
        <fullName evidence="19">TonB-dependent siderophore receptor</fullName>
    </submittedName>
</protein>
<dbReference type="InterPro" id="IPR039426">
    <property type="entry name" value="TonB-dep_rcpt-like"/>
</dbReference>
<keyword evidence="4 13" id="KW-1134">Transmembrane beta strand</keyword>
<evidence type="ECO:0000313" key="20">
    <source>
        <dbReference type="Proteomes" id="UP000729701"/>
    </source>
</evidence>
<dbReference type="FunFam" id="2.40.170.20:FF:000005">
    <property type="entry name" value="TonB-dependent siderophore receptor"/>
    <property type="match status" value="1"/>
</dbReference>
<evidence type="ECO:0000256" key="13">
    <source>
        <dbReference type="PROSITE-ProRule" id="PRU01360"/>
    </source>
</evidence>
<evidence type="ECO:0000256" key="4">
    <source>
        <dbReference type="ARBA" id="ARBA00022452"/>
    </source>
</evidence>
<evidence type="ECO:0000256" key="14">
    <source>
        <dbReference type="RuleBase" id="RU003357"/>
    </source>
</evidence>
<feature type="region of interest" description="Disordered" evidence="15">
    <location>
        <begin position="233"/>
        <end position="259"/>
    </location>
</feature>
<keyword evidence="7" id="KW-0732">Signal</keyword>
<evidence type="ECO:0000256" key="5">
    <source>
        <dbReference type="ARBA" id="ARBA00022496"/>
    </source>
</evidence>
<reference evidence="19" key="2">
    <citation type="journal article" date="2022" name="Microbiol. Resour. Announc.">
        <title>Metagenome Sequencing to Explore Phylogenomics of Terrestrial Cyanobacteria.</title>
        <authorList>
            <person name="Ward R.D."/>
            <person name="Stajich J.E."/>
            <person name="Johansen J.R."/>
            <person name="Huntemann M."/>
            <person name="Clum A."/>
            <person name="Foster B."/>
            <person name="Foster B."/>
            <person name="Roux S."/>
            <person name="Palaniappan K."/>
            <person name="Varghese N."/>
            <person name="Mukherjee S."/>
            <person name="Reddy T.B.K."/>
            <person name="Daum C."/>
            <person name="Copeland A."/>
            <person name="Chen I.A."/>
            <person name="Ivanova N.N."/>
            <person name="Kyrpides N.C."/>
            <person name="Shapiro N."/>
            <person name="Eloe-Fadrosh E.A."/>
            <person name="Pietrasiak N."/>
        </authorList>
    </citation>
    <scope>NUCLEOTIDE SEQUENCE</scope>
    <source>
        <strain evidence="19">GSE-NOS-MK-12-04C</strain>
    </source>
</reference>
<keyword evidence="12 13" id="KW-0998">Cell outer membrane</keyword>
<keyword evidence="6 13" id="KW-0812">Transmembrane</keyword>
<evidence type="ECO:0000256" key="15">
    <source>
        <dbReference type="SAM" id="MobiDB-lite"/>
    </source>
</evidence>
<evidence type="ECO:0000259" key="16">
    <source>
        <dbReference type="Pfam" id="PF00593"/>
    </source>
</evidence>
<reference evidence="19" key="1">
    <citation type="submission" date="2021-05" db="EMBL/GenBank/DDBJ databases">
        <authorList>
            <person name="Pietrasiak N."/>
            <person name="Ward R."/>
            <person name="Stajich J.E."/>
            <person name="Kurbessoian T."/>
        </authorList>
    </citation>
    <scope>NUCLEOTIDE SEQUENCE</scope>
    <source>
        <strain evidence="19">GSE-NOS-MK-12-04C</strain>
    </source>
</reference>
<evidence type="ECO:0000256" key="2">
    <source>
        <dbReference type="ARBA" id="ARBA00009810"/>
    </source>
</evidence>
<dbReference type="AlphaFoldDB" id="A0A951QL83"/>
<dbReference type="InterPro" id="IPR036942">
    <property type="entry name" value="Beta-barrel_TonB_sf"/>
</dbReference>
<evidence type="ECO:0000256" key="7">
    <source>
        <dbReference type="ARBA" id="ARBA00022729"/>
    </source>
</evidence>
<evidence type="ECO:0000256" key="3">
    <source>
        <dbReference type="ARBA" id="ARBA00022448"/>
    </source>
</evidence>
<evidence type="ECO:0000256" key="11">
    <source>
        <dbReference type="ARBA" id="ARBA00023136"/>
    </source>
</evidence>
<dbReference type="Gene3D" id="2.40.170.20">
    <property type="entry name" value="TonB-dependent receptor, beta-barrel domain"/>
    <property type="match status" value="1"/>
</dbReference>
<comment type="similarity">
    <text evidence="2 13 14">Belongs to the TonB-dependent receptor family.</text>
</comment>
<dbReference type="GO" id="GO:0009279">
    <property type="term" value="C:cell outer membrane"/>
    <property type="evidence" value="ECO:0007669"/>
    <property type="project" value="UniProtKB-SubCell"/>
</dbReference>
<dbReference type="GO" id="GO:0038023">
    <property type="term" value="F:signaling receptor activity"/>
    <property type="evidence" value="ECO:0007669"/>
    <property type="project" value="InterPro"/>
</dbReference>
<evidence type="ECO:0000256" key="12">
    <source>
        <dbReference type="ARBA" id="ARBA00023237"/>
    </source>
</evidence>
<sequence length="940" mass="103108">MKIDKLFQSLLLTSAVVLLVGTPAKSEEVREDGIVQPSSQTIEKFIDDKFTVKNAQSKSPVSVPSFRKPRQFQSQIANSFSRVKSDKPINNIPQLSDVELPVTSAQMLVQQPTPTNTPATPGEVVSITGVKAKPTEKGVEVILETTAGDKLQVANRSTGNNFIVDITGGQLRLANGEAFTFKSEKPLAGITEITVTNVDANTVRVTVVGEKTLPVVELFDDNTGLIFAVASTETATKPPDTPPVDEKPVTEKPQEKPDDPIELVVTGQQDGYNVPNASTATRTDTPLRDIPQSIQVVPQEVLRDRNVRTVTEALETVSGITPGNRAYGGSPITFKIIRGFDQTGTGVANFRDGFPDGDFYTLSPIGTVERVEVLKGPASVLFGAGEPGGIVNTVTKKPLSDPFYELGFEAGSYGLYQPSVDLSGPLNSDKTALYRFIASYRGSSDFQGFSDTRLTTIAPSLSFKLGEQTNLNLYYEYAKLFGEPASGLSNAAFLSDGSLTPRNFATYYPSLSQIDVDTHKLGYTLNHKFNDDWQLRNNLAINLTRFSENIATGFVITNDDRFLDGFDSSRTVYDRTNYFAQIDLLGKFKTGSIAHQVLVGFDFNRFQNVGDRISADTSLPPLDIRNPNYDITTPTFSTRNTFSDFDFLRKSYGIYLQDQIAFSENLKLLIGGRYDWVTNDIKGDFNTPGDVITLPKRNDSAFSPRVGIVYQPSQDVSLYASYTRSFQPLSGFDNLSPDEDVTFEPSKGTQYEIGVKSDFLDGKLSATLSAYQLTKTNVLTPDPANPLRSIQTGEQRSRGIELDVAGEILPGWKVTAAYAYTNAEVTEDNTFPVGNQLANAPKNQASLWTTYEIQKGNLKGLGFGLGLFYVGERQVDLSNSLTLKDYFRTDAALFYRGDGFKAAINLRNLFDIDAPAFAYSSAYVQRTEPFTVTGSISWEF</sequence>
<keyword evidence="11 13" id="KW-0472">Membrane</keyword>
<dbReference type="Pfam" id="PF07715">
    <property type="entry name" value="Plug"/>
    <property type="match status" value="1"/>
</dbReference>
<keyword evidence="8" id="KW-0408">Iron</keyword>
<accession>A0A951QL83</accession>
<dbReference type="InterPro" id="IPR012910">
    <property type="entry name" value="Plug_dom"/>
</dbReference>
<evidence type="ECO:0000313" key="19">
    <source>
        <dbReference type="EMBL" id="MBW4666565.1"/>
    </source>
</evidence>
<dbReference type="InterPro" id="IPR000531">
    <property type="entry name" value="Beta-barrel_TonB"/>
</dbReference>
<dbReference type="InterPro" id="IPR010105">
    <property type="entry name" value="TonB_sidphr_rcpt"/>
</dbReference>
<organism evidence="19 20">
    <name type="scientific">Cyanomargarita calcarea GSE-NOS-MK-12-04C</name>
    <dbReference type="NCBI Taxonomy" id="2839659"/>
    <lineage>
        <taxon>Bacteria</taxon>
        <taxon>Bacillati</taxon>
        <taxon>Cyanobacteriota</taxon>
        <taxon>Cyanophyceae</taxon>
        <taxon>Nostocales</taxon>
        <taxon>Cyanomargaritaceae</taxon>
        <taxon>Cyanomargarita</taxon>
    </lineage>
</organism>
<dbReference type="CDD" id="cd01347">
    <property type="entry name" value="ligand_gated_channel"/>
    <property type="match status" value="1"/>
</dbReference>
<keyword evidence="9" id="KW-0406">Ion transport</keyword>
<dbReference type="EMBL" id="JAHHGZ010000003">
    <property type="protein sequence ID" value="MBW4666565.1"/>
    <property type="molecule type" value="Genomic_DNA"/>
</dbReference>
<dbReference type="NCBIfam" id="TIGR01783">
    <property type="entry name" value="TonB-siderophor"/>
    <property type="match status" value="1"/>
</dbReference>
<dbReference type="GO" id="GO:0015891">
    <property type="term" value="P:siderophore transport"/>
    <property type="evidence" value="ECO:0007669"/>
    <property type="project" value="InterPro"/>
</dbReference>
<evidence type="ECO:0000256" key="1">
    <source>
        <dbReference type="ARBA" id="ARBA00004571"/>
    </source>
</evidence>
<dbReference type="FunFam" id="2.170.130.10:FF:000001">
    <property type="entry name" value="Catecholate siderophore TonB-dependent receptor"/>
    <property type="match status" value="1"/>
</dbReference>
<feature type="domain" description="AMIN" evidence="18">
    <location>
        <begin position="130"/>
        <end position="228"/>
    </location>
</feature>
<dbReference type="SUPFAM" id="SSF56935">
    <property type="entry name" value="Porins"/>
    <property type="match status" value="1"/>
</dbReference>
<dbReference type="PROSITE" id="PS52016">
    <property type="entry name" value="TONB_DEPENDENT_REC_3"/>
    <property type="match status" value="1"/>
</dbReference>
<evidence type="ECO:0000256" key="9">
    <source>
        <dbReference type="ARBA" id="ARBA00023065"/>
    </source>
</evidence>
<comment type="subcellular location">
    <subcellularLocation>
        <location evidence="1 13">Cell outer membrane</location>
        <topology evidence="1 13">Multi-pass membrane protein</topology>
    </subcellularLocation>
</comment>
<keyword evidence="10 14" id="KW-0798">TonB box</keyword>
<dbReference type="Pfam" id="PF11741">
    <property type="entry name" value="AMIN"/>
    <property type="match status" value="1"/>
</dbReference>
<keyword evidence="5" id="KW-0410">Iron transport</keyword>
<dbReference type="Pfam" id="PF00593">
    <property type="entry name" value="TonB_dep_Rec_b-barrel"/>
    <property type="match status" value="1"/>
</dbReference>
<gene>
    <name evidence="19" type="ORF">KME60_03765</name>
</gene>
<evidence type="ECO:0000256" key="10">
    <source>
        <dbReference type="ARBA" id="ARBA00023077"/>
    </source>
</evidence>
<feature type="domain" description="TonB-dependent receptor-like beta-barrel" evidence="16">
    <location>
        <begin position="464"/>
        <end position="909"/>
    </location>
</feature>
<dbReference type="Proteomes" id="UP000729701">
    <property type="component" value="Unassembled WGS sequence"/>
</dbReference>
<dbReference type="Gene3D" id="2.170.130.10">
    <property type="entry name" value="TonB-dependent receptor, plug domain"/>
    <property type="match status" value="1"/>
</dbReference>
<feature type="domain" description="TonB-dependent receptor plug" evidence="17">
    <location>
        <begin position="287"/>
        <end position="390"/>
    </location>
</feature>